<evidence type="ECO:0000313" key="4">
    <source>
        <dbReference type="EMBL" id="GAX55313.1"/>
    </source>
</evidence>
<dbReference type="InterPro" id="IPR050266">
    <property type="entry name" value="AB_hydrolase_sf"/>
</dbReference>
<dbReference type="RefSeq" id="WP_159064495.1">
    <property type="nucleotide sequence ID" value="NZ_BDQI01000018.1"/>
</dbReference>
<organism evidence="4 5">
    <name type="scientific">Streptomyces olivochromogenes</name>
    <dbReference type="NCBI Taxonomy" id="1963"/>
    <lineage>
        <taxon>Bacteria</taxon>
        <taxon>Bacillati</taxon>
        <taxon>Actinomycetota</taxon>
        <taxon>Actinomycetes</taxon>
        <taxon>Kitasatosporales</taxon>
        <taxon>Streptomycetaceae</taxon>
        <taxon>Streptomyces</taxon>
    </lineage>
</organism>
<dbReference type="AlphaFoldDB" id="A0A250VM72"/>
<dbReference type="InterPro" id="IPR037401">
    <property type="entry name" value="SnoaL-like"/>
</dbReference>
<dbReference type="GO" id="GO:0016020">
    <property type="term" value="C:membrane"/>
    <property type="evidence" value="ECO:0007669"/>
    <property type="project" value="TreeGrafter"/>
</dbReference>
<dbReference type="Gene3D" id="3.40.50.1820">
    <property type="entry name" value="alpha/beta hydrolase"/>
    <property type="match status" value="1"/>
</dbReference>
<protein>
    <submittedName>
        <fullName evidence="4">Alpha/beta hydrolase</fullName>
    </submittedName>
</protein>
<keyword evidence="5" id="KW-1185">Reference proteome</keyword>
<dbReference type="Gene3D" id="3.10.450.50">
    <property type="match status" value="1"/>
</dbReference>
<accession>A0A250VM72</accession>
<dbReference type="Pfam" id="PF12680">
    <property type="entry name" value="SnoaL_2"/>
    <property type="match status" value="1"/>
</dbReference>
<dbReference type="GO" id="GO:0016787">
    <property type="term" value="F:hydrolase activity"/>
    <property type="evidence" value="ECO:0007669"/>
    <property type="project" value="UniProtKB-KW"/>
</dbReference>
<dbReference type="PANTHER" id="PTHR43798">
    <property type="entry name" value="MONOACYLGLYCEROL LIPASE"/>
    <property type="match status" value="1"/>
</dbReference>
<name>A0A250VM72_STROL</name>
<dbReference type="InterPro" id="IPR000073">
    <property type="entry name" value="AB_hydrolase_1"/>
</dbReference>
<dbReference type="PRINTS" id="PR00111">
    <property type="entry name" value="ABHYDROLASE"/>
</dbReference>
<keyword evidence="1 4" id="KW-0378">Hydrolase</keyword>
<gene>
    <name evidence="4" type="ORF">SO3561_06868</name>
</gene>
<comment type="caution">
    <text evidence="4">The sequence shown here is derived from an EMBL/GenBank/DDBJ whole genome shotgun (WGS) entry which is preliminary data.</text>
</comment>
<sequence>MRTERIGTSDVRFRRQGEGDFAVVFVHGFLDDQYVWDGLIGELATPGIECVTLDLAGSGDRTQASGPFTYYRFADEVGAVADALGKPFVIVGQSLGSAVAELVAAQRPDRALGLVLVTPVPLAGTRQPDEVMDAFRSLGGDGDAQRAVRTQLSAALAEADLDRLVVSGTRMRPETVREAADCWNNGHPAGEQPSRYTGPVLIVRGEDDGFVTDESVTQGVAPRFAAPETVAVGQAGHWAHLEQPTHVAGHLDRFLARALPAVQASAWTNAFEEKSANAFSDAFAAEVTLEASALTRTVEGRDQVKNVMAAASTIYDSLVFTQETVSGERSYLEWKATAFGGTQIDGVTILTKNADGQIVRAAIHHRPLGAVHRFSAELGRRLNGVLDAEYFHRG</sequence>
<dbReference type="SUPFAM" id="SSF53474">
    <property type="entry name" value="alpha/beta-Hydrolases"/>
    <property type="match status" value="1"/>
</dbReference>
<dbReference type="SUPFAM" id="SSF54427">
    <property type="entry name" value="NTF2-like"/>
    <property type="match status" value="1"/>
</dbReference>
<dbReference type="InterPro" id="IPR032710">
    <property type="entry name" value="NTF2-like_dom_sf"/>
</dbReference>
<evidence type="ECO:0000256" key="1">
    <source>
        <dbReference type="ARBA" id="ARBA00022801"/>
    </source>
</evidence>
<dbReference type="InterPro" id="IPR029058">
    <property type="entry name" value="AB_hydrolase_fold"/>
</dbReference>
<dbReference type="PANTHER" id="PTHR43798:SF31">
    <property type="entry name" value="AB HYDROLASE SUPERFAMILY PROTEIN YCLE"/>
    <property type="match status" value="1"/>
</dbReference>
<proteinExistence type="predicted"/>
<evidence type="ECO:0000259" key="2">
    <source>
        <dbReference type="Pfam" id="PF00561"/>
    </source>
</evidence>
<dbReference type="Proteomes" id="UP000217446">
    <property type="component" value="Unassembled WGS sequence"/>
</dbReference>
<reference evidence="5" key="1">
    <citation type="submission" date="2017-05" db="EMBL/GenBank/DDBJ databases">
        <title>Streptomyces olivochromogenes NBRC 3561 whole genome shotgun sequence.</title>
        <authorList>
            <person name="Dohra H."/>
            <person name="Kodani S."/>
        </authorList>
    </citation>
    <scope>NUCLEOTIDE SEQUENCE [LARGE SCALE GENOMIC DNA]</scope>
    <source>
        <strain evidence="5">NBRC 3561</strain>
    </source>
</reference>
<dbReference type="EMBL" id="BDQI01000018">
    <property type="protein sequence ID" value="GAX55313.1"/>
    <property type="molecule type" value="Genomic_DNA"/>
</dbReference>
<feature type="domain" description="AB hydrolase-1" evidence="2">
    <location>
        <begin position="22"/>
        <end position="244"/>
    </location>
</feature>
<dbReference type="Pfam" id="PF00561">
    <property type="entry name" value="Abhydrolase_1"/>
    <property type="match status" value="1"/>
</dbReference>
<evidence type="ECO:0000313" key="5">
    <source>
        <dbReference type="Proteomes" id="UP000217446"/>
    </source>
</evidence>
<evidence type="ECO:0000259" key="3">
    <source>
        <dbReference type="Pfam" id="PF12680"/>
    </source>
</evidence>
<dbReference type="STRING" id="1963.AQJ27_38195"/>
<feature type="domain" description="SnoaL-like" evidence="3">
    <location>
        <begin position="266"/>
        <end position="360"/>
    </location>
</feature>